<evidence type="ECO:0000313" key="1">
    <source>
        <dbReference type="EMBL" id="GAG68922.1"/>
    </source>
</evidence>
<protein>
    <submittedName>
        <fullName evidence="1">Uncharacterized protein</fullName>
    </submittedName>
</protein>
<comment type="caution">
    <text evidence="1">The sequence shown here is derived from an EMBL/GenBank/DDBJ whole genome shotgun (WGS) entry which is preliminary data.</text>
</comment>
<dbReference type="AlphaFoldDB" id="X1AGQ8"/>
<organism evidence="1">
    <name type="scientific">marine sediment metagenome</name>
    <dbReference type="NCBI Taxonomy" id="412755"/>
    <lineage>
        <taxon>unclassified sequences</taxon>
        <taxon>metagenomes</taxon>
        <taxon>ecological metagenomes</taxon>
    </lineage>
</organism>
<reference evidence="1" key="1">
    <citation type="journal article" date="2014" name="Front. Microbiol.">
        <title>High frequency of phylogenetically diverse reductive dehalogenase-homologous genes in deep subseafloor sedimentary metagenomes.</title>
        <authorList>
            <person name="Kawai M."/>
            <person name="Futagami T."/>
            <person name="Toyoda A."/>
            <person name="Takaki Y."/>
            <person name="Nishi S."/>
            <person name="Hori S."/>
            <person name="Arai W."/>
            <person name="Tsubouchi T."/>
            <person name="Morono Y."/>
            <person name="Uchiyama I."/>
            <person name="Ito T."/>
            <person name="Fujiyama A."/>
            <person name="Inagaki F."/>
            <person name="Takami H."/>
        </authorList>
    </citation>
    <scope>NUCLEOTIDE SEQUENCE</scope>
    <source>
        <strain evidence="1">Expedition CK06-06</strain>
    </source>
</reference>
<proteinExistence type="predicted"/>
<dbReference type="EMBL" id="BART01005669">
    <property type="protein sequence ID" value="GAG68922.1"/>
    <property type="molecule type" value="Genomic_DNA"/>
</dbReference>
<sequence length="70" mass="8156">IEALQKYDQYHSGLSCEINSVQYSSSNNVVIELQLNNNDSFDYYYLDLDKMGVNLFHYFTNGLFLRDFAG</sequence>
<gene>
    <name evidence="1" type="ORF">S01H4_12947</name>
</gene>
<feature type="non-terminal residue" evidence="1">
    <location>
        <position position="1"/>
    </location>
</feature>
<accession>X1AGQ8</accession>
<name>X1AGQ8_9ZZZZ</name>